<feature type="domain" description="Bacterial transcriptional activator" evidence="3">
    <location>
        <begin position="93"/>
        <end position="228"/>
    </location>
</feature>
<organism evidence="4 5">
    <name type="scientific">Streptomyces ureilyticus</name>
    <dbReference type="NCBI Taxonomy" id="1775131"/>
    <lineage>
        <taxon>Bacteria</taxon>
        <taxon>Bacillati</taxon>
        <taxon>Actinomycetota</taxon>
        <taxon>Actinomycetes</taxon>
        <taxon>Kitasatosporales</taxon>
        <taxon>Streptomycetaceae</taxon>
        <taxon>Streptomyces</taxon>
    </lineage>
</organism>
<evidence type="ECO:0000313" key="5">
    <source>
        <dbReference type="Proteomes" id="UP001518140"/>
    </source>
</evidence>
<protein>
    <submittedName>
        <fullName evidence="4">SARP family transcriptional regulator</fullName>
    </submittedName>
</protein>
<evidence type="ECO:0000256" key="2">
    <source>
        <dbReference type="SAM" id="MobiDB-lite"/>
    </source>
</evidence>
<dbReference type="InterPro" id="IPR036388">
    <property type="entry name" value="WH-like_DNA-bd_sf"/>
</dbReference>
<accession>A0ABX0DUZ0</accession>
<dbReference type="InterPro" id="IPR005158">
    <property type="entry name" value="BTAD"/>
</dbReference>
<dbReference type="Proteomes" id="UP001518140">
    <property type="component" value="Unassembled WGS sequence"/>
</dbReference>
<gene>
    <name evidence="4" type="ORF">G6048_27610</name>
</gene>
<name>A0ABX0DUZ0_9ACTN</name>
<keyword evidence="5" id="KW-1185">Reference proteome</keyword>
<evidence type="ECO:0000259" key="3">
    <source>
        <dbReference type="SMART" id="SM01043"/>
    </source>
</evidence>
<dbReference type="EMBL" id="JAAKZX010000101">
    <property type="protein sequence ID" value="NGO45746.1"/>
    <property type="molecule type" value="Genomic_DNA"/>
</dbReference>
<dbReference type="Gene3D" id="1.10.10.10">
    <property type="entry name" value="Winged helix-like DNA-binding domain superfamily/Winged helix DNA-binding domain"/>
    <property type="match status" value="1"/>
</dbReference>
<sequence length="277" mass="31104">MLVHLLNGFRLNIGQHEVELPAHAQRVVAFLALSRPSGMTQHRTALAEQLWCDGPRPRAQASLRTAIWRIRQADDRLVHADRAHVYLDALVEVDVERSLSQAGRLLNEDSDLEPDDTATTGLVADLLPGWEEDWLIVERERIRQVRIHALVALSHRLRRLGRFVPALNAAYTAITAEPLQESARAALVEIHLAEGNVVEARRQVEQYVRLLWDEMQLTPSNALMGRVPWPAGGPIVAKQLDGVPLDQVRFRMSHVDEPASRTSSAVHADRVQPPQRP</sequence>
<dbReference type="InterPro" id="IPR051677">
    <property type="entry name" value="AfsR-DnrI-RedD_regulator"/>
</dbReference>
<feature type="region of interest" description="Disordered" evidence="2">
    <location>
        <begin position="255"/>
        <end position="277"/>
    </location>
</feature>
<proteinExistence type="predicted"/>
<dbReference type="SUPFAM" id="SSF48452">
    <property type="entry name" value="TPR-like"/>
    <property type="match status" value="1"/>
</dbReference>
<dbReference type="Gene3D" id="1.25.40.10">
    <property type="entry name" value="Tetratricopeptide repeat domain"/>
    <property type="match status" value="1"/>
</dbReference>
<keyword evidence="1" id="KW-0902">Two-component regulatory system</keyword>
<dbReference type="InterPro" id="IPR011990">
    <property type="entry name" value="TPR-like_helical_dom_sf"/>
</dbReference>
<dbReference type="SMART" id="SM01043">
    <property type="entry name" value="BTAD"/>
    <property type="match status" value="1"/>
</dbReference>
<dbReference type="PANTHER" id="PTHR35807">
    <property type="entry name" value="TRANSCRIPTIONAL REGULATOR REDD-RELATED"/>
    <property type="match status" value="1"/>
</dbReference>
<dbReference type="RefSeq" id="WP_165342293.1">
    <property type="nucleotide sequence ID" value="NZ_JAAKZX010000101.1"/>
</dbReference>
<dbReference type="Pfam" id="PF03704">
    <property type="entry name" value="BTAD"/>
    <property type="match status" value="1"/>
</dbReference>
<reference evidence="4 5" key="1">
    <citation type="submission" date="2020-02" db="EMBL/GenBank/DDBJ databases">
        <title>Whole-genome analyses of novel actinobacteria.</title>
        <authorList>
            <person name="Sahin N."/>
            <person name="Tokatli A."/>
        </authorList>
    </citation>
    <scope>NUCLEOTIDE SEQUENCE [LARGE SCALE GENOMIC DNA]</scope>
    <source>
        <strain evidence="4 5">YC419</strain>
    </source>
</reference>
<comment type="caution">
    <text evidence="4">The sequence shown here is derived from an EMBL/GenBank/DDBJ whole genome shotgun (WGS) entry which is preliminary data.</text>
</comment>
<evidence type="ECO:0000313" key="4">
    <source>
        <dbReference type="EMBL" id="NGO45746.1"/>
    </source>
</evidence>
<evidence type="ECO:0000256" key="1">
    <source>
        <dbReference type="ARBA" id="ARBA00023012"/>
    </source>
</evidence>